<dbReference type="STRING" id="1246637.MTBBW1_180035"/>
<dbReference type="InterPro" id="IPR018389">
    <property type="entry name" value="DctP_fam"/>
</dbReference>
<dbReference type="Pfam" id="PF03480">
    <property type="entry name" value="DctP"/>
    <property type="match status" value="1"/>
</dbReference>
<dbReference type="AlphaFoldDB" id="A0A1W1HAM7"/>
<dbReference type="PROSITE" id="PS51257">
    <property type="entry name" value="PROKAR_LIPOPROTEIN"/>
    <property type="match status" value="1"/>
</dbReference>
<keyword evidence="3" id="KW-0732">Signal</keyword>
<comment type="similarity">
    <text evidence="1">Belongs to the bacterial solute-binding protein 7 family.</text>
</comment>
<dbReference type="InterPro" id="IPR038404">
    <property type="entry name" value="TRAP_DctP_sf"/>
</dbReference>
<evidence type="ECO:0000256" key="1">
    <source>
        <dbReference type="ARBA" id="ARBA00009023"/>
    </source>
</evidence>
<evidence type="ECO:0000256" key="3">
    <source>
        <dbReference type="ARBA" id="ARBA00022729"/>
    </source>
</evidence>
<dbReference type="Gene3D" id="3.40.190.170">
    <property type="entry name" value="Bacterial extracellular solute-binding protein, family 7"/>
    <property type="match status" value="1"/>
</dbReference>
<evidence type="ECO:0000313" key="4">
    <source>
        <dbReference type="EMBL" id="SLM29472.1"/>
    </source>
</evidence>
<dbReference type="NCBIfam" id="NF037995">
    <property type="entry name" value="TRAP_S1"/>
    <property type="match status" value="1"/>
</dbReference>
<reference evidence="4 5" key="1">
    <citation type="submission" date="2017-03" db="EMBL/GenBank/DDBJ databases">
        <authorList>
            <person name="Afonso C.L."/>
            <person name="Miller P.J."/>
            <person name="Scott M.A."/>
            <person name="Spackman E."/>
            <person name="Goraichik I."/>
            <person name="Dimitrov K.M."/>
            <person name="Suarez D.L."/>
            <person name="Swayne D.E."/>
        </authorList>
    </citation>
    <scope>NUCLEOTIDE SEQUENCE [LARGE SCALE GENOMIC DNA]</scope>
    <source>
        <strain evidence="4">PRJEB14757</strain>
    </source>
</reference>
<dbReference type="OrthoDB" id="8690069at2"/>
<dbReference type="EMBL" id="FWEV01000090">
    <property type="protein sequence ID" value="SLM29472.1"/>
    <property type="molecule type" value="Genomic_DNA"/>
</dbReference>
<proteinExistence type="inferred from homology"/>
<dbReference type="PANTHER" id="PTHR33376">
    <property type="match status" value="1"/>
</dbReference>
<keyword evidence="5" id="KW-1185">Reference proteome</keyword>
<name>A0A1W1HAM7_9BACT</name>
<dbReference type="GO" id="GO:0055085">
    <property type="term" value="P:transmembrane transport"/>
    <property type="evidence" value="ECO:0007669"/>
    <property type="project" value="InterPro"/>
</dbReference>
<evidence type="ECO:0000256" key="2">
    <source>
        <dbReference type="ARBA" id="ARBA00022448"/>
    </source>
</evidence>
<protein>
    <submittedName>
        <fullName evidence="4">Extracellular solute-binding protein, family 7</fullName>
    </submittedName>
</protein>
<evidence type="ECO:0000313" key="5">
    <source>
        <dbReference type="Proteomes" id="UP000191931"/>
    </source>
</evidence>
<keyword evidence="2" id="KW-0813">Transport</keyword>
<sequence length="342" mass="38363">MLMKGEDTMRNSIPIRRYFFLILLVSLFLACSTVMASSPQVWKIGHVRSSGSSVDKDIHTFVENITEQTSGDISFNIYPGNRLGDYSTVQERVSFGEVEMYVGPVATSIDKRLMLAFTPFLVTNWSEAQKMYSHGTPMMNAIEEYLEAQNIKLLGGWPVYFGGIALTAKPVAPGNPDISKDMIIRVPPIKSFEMTARALGYTPYPITWMYAKMGLKTGMVTGLIGGGAEGYAGLSEYIKYYIPLKDHFEYWFVYMNLDIWKSLSGKTKNIFNKAAAKMEIDRYAVAEAEEEKSLTRLKTGGIEIIELTDLEQSALQAKVKSQVWPLLKEETGPVFDTIVNQK</sequence>
<gene>
    <name evidence="4" type="ORF">MTBBW1_180035</name>
</gene>
<dbReference type="Proteomes" id="UP000191931">
    <property type="component" value="Unassembled WGS sequence"/>
</dbReference>
<accession>A0A1W1HAM7</accession>
<organism evidence="4 5">
    <name type="scientific">Desulfamplus magnetovallimortis</name>
    <dbReference type="NCBI Taxonomy" id="1246637"/>
    <lineage>
        <taxon>Bacteria</taxon>
        <taxon>Pseudomonadati</taxon>
        <taxon>Thermodesulfobacteriota</taxon>
        <taxon>Desulfobacteria</taxon>
        <taxon>Desulfobacterales</taxon>
        <taxon>Desulfobacteraceae</taxon>
        <taxon>Desulfamplus</taxon>
    </lineage>
</organism>
<dbReference type="PANTHER" id="PTHR33376:SF7">
    <property type="entry name" value="C4-DICARBOXYLATE-BINDING PROTEIN DCTB"/>
    <property type="match status" value="1"/>
</dbReference>